<keyword evidence="1" id="KW-1133">Transmembrane helix</keyword>
<feature type="transmembrane region" description="Helical" evidence="1">
    <location>
        <begin position="6"/>
        <end position="26"/>
    </location>
</feature>
<proteinExistence type="predicted"/>
<protein>
    <submittedName>
        <fullName evidence="2">Uncharacterized protein</fullName>
    </submittedName>
</protein>
<feature type="transmembrane region" description="Helical" evidence="1">
    <location>
        <begin position="38"/>
        <end position="58"/>
    </location>
</feature>
<keyword evidence="1" id="KW-0812">Transmembrane</keyword>
<reference evidence="2" key="1">
    <citation type="journal article" date="2020" name="Nature">
        <title>Giant virus diversity and host interactions through global metagenomics.</title>
        <authorList>
            <person name="Schulz F."/>
            <person name="Roux S."/>
            <person name="Paez-Espino D."/>
            <person name="Jungbluth S."/>
            <person name="Walsh D.A."/>
            <person name="Denef V.J."/>
            <person name="McMahon K.D."/>
            <person name="Konstantinidis K.T."/>
            <person name="Eloe-Fadrosh E.A."/>
            <person name="Kyrpides N.C."/>
            <person name="Woyke T."/>
        </authorList>
    </citation>
    <scope>NUCLEOTIDE SEQUENCE</scope>
    <source>
        <strain evidence="2">GVMAG-S-1016704-121</strain>
    </source>
</reference>
<organism evidence="2">
    <name type="scientific">viral metagenome</name>
    <dbReference type="NCBI Taxonomy" id="1070528"/>
    <lineage>
        <taxon>unclassified sequences</taxon>
        <taxon>metagenomes</taxon>
        <taxon>organismal metagenomes</taxon>
    </lineage>
</organism>
<dbReference type="EMBL" id="MN740557">
    <property type="protein sequence ID" value="QHU33408.1"/>
    <property type="molecule type" value="Genomic_DNA"/>
</dbReference>
<dbReference type="AlphaFoldDB" id="A0A6C0LTS7"/>
<sequence length="81" mass="9385">MEEYLPYVNTFLFLCMLLVGSFYAYNSYRQVVLQRKEARNQIIFGVLATAAGLLQTYYAKAPRDDVLDRILKSRIRKANTA</sequence>
<evidence type="ECO:0000256" key="1">
    <source>
        <dbReference type="SAM" id="Phobius"/>
    </source>
</evidence>
<keyword evidence="1" id="KW-0472">Membrane</keyword>
<evidence type="ECO:0000313" key="2">
    <source>
        <dbReference type="EMBL" id="QHU33408.1"/>
    </source>
</evidence>
<name>A0A6C0LTS7_9ZZZZ</name>
<accession>A0A6C0LTS7</accession>